<dbReference type="InterPro" id="IPR002645">
    <property type="entry name" value="STAS_dom"/>
</dbReference>
<keyword evidence="2 6" id="KW-0812">Transmembrane</keyword>
<reference evidence="8 9" key="1">
    <citation type="submission" date="2023-11" db="EMBL/GenBank/DDBJ databases">
        <title>Halocaridina rubra genome assembly.</title>
        <authorList>
            <person name="Smith C."/>
        </authorList>
    </citation>
    <scope>NUCLEOTIDE SEQUENCE [LARGE SCALE GENOMIC DNA]</scope>
    <source>
        <strain evidence="8">EP-1</strain>
        <tissue evidence="8">Whole</tissue>
    </source>
</reference>
<dbReference type="Gene3D" id="3.30.750.24">
    <property type="entry name" value="STAS domain"/>
    <property type="match status" value="1"/>
</dbReference>
<dbReference type="EMBL" id="JAXCGZ010015118">
    <property type="protein sequence ID" value="KAK7071207.1"/>
    <property type="molecule type" value="Genomic_DNA"/>
</dbReference>
<proteinExistence type="predicted"/>
<dbReference type="GO" id="GO:0016020">
    <property type="term" value="C:membrane"/>
    <property type="evidence" value="ECO:0007669"/>
    <property type="project" value="UniProtKB-SubCell"/>
</dbReference>
<feature type="region of interest" description="Disordered" evidence="5">
    <location>
        <begin position="184"/>
        <end position="211"/>
    </location>
</feature>
<accession>A0AAN8WUD6</accession>
<dbReference type="InterPro" id="IPR011547">
    <property type="entry name" value="SLC26A/SulP_dom"/>
</dbReference>
<feature type="compositionally biased region" description="Basic and acidic residues" evidence="5">
    <location>
        <begin position="236"/>
        <end position="259"/>
    </location>
</feature>
<dbReference type="AlphaFoldDB" id="A0AAN8WUD6"/>
<dbReference type="Pfam" id="PF00916">
    <property type="entry name" value="Sulfate_transp"/>
    <property type="match status" value="1"/>
</dbReference>
<keyword evidence="4 6" id="KW-0472">Membrane</keyword>
<dbReference type="InterPro" id="IPR001902">
    <property type="entry name" value="SLC26A/SulP_fam"/>
</dbReference>
<feature type="compositionally biased region" description="Polar residues" evidence="5">
    <location>
        <begin position="263"/>
        <end position="275"/>
    </location>
</feature>
<evidence type="ECO:0000256" key="4">
    <source>
        <dbReference type="ARBA" id="ARBA00023136"/>
    </source>
</evidence>
<feature type="transmembrane region" description="Helical" evidence="6">
    <location>
        <begin position="12"/>
        <end position="36"/>
    </location>
</feature>
<protein>
    <recommendedName>
        <fullName evidence="7">STAS domain-containing protein</fullName>
    </recommendedName>
</protein>
<name>A0AAN8WUD6_HALRR</name>
<feature type="transmembrane region" description="Helical" evidence="6">
    <location>
        <begin position="81"/>
        <end position="109"/>
    </location>
</feature>
<keyword evidence="3 6" id="KW-1133">Transmembrane helix</keyword>
<dbReference type="PANTHER" id="PTHR11814">
    <property type="entry name" value="SULFATE TRANSPORTER"/>
    <property type="match status" value="1"/>
</dbReference>
<feature type="compositionally biased region" description="Basic and acidic residues" evidence="5">
    <location>
        <begin position="189"/>
        <end position="199"/>
    </location>
</feature>
<keyword evidence="9" id="KW-1185">Reference proteome</keyword>
<evidence type="ECO:0000256" key="1">
    <source>
        <dbReference type="ARBA" id="ARBA00004141"/>
    </source>
</evidence>
<dbReference type="Proteomes" id="UP001381693">
    <property type="component" value="Unassembled WGS sequence"/>
</dbReference>
<feature type="region of interest" description="Disordered" evidence="5">
    <location>
        <begin position="236"/>
        <end position="275"/>
    </location>
</feature>
<comment type="subcellular location">
    <subcellularLocation>
        <location evidence="1">Membrane</location>
        <topology evidence="1">Multi-pass membrane protein</topology>
    </subcellularLocation>
</comment>
<evidence type="ECO:0000256" key="3">
    <source>
        <dbReference type="ARBA" id="ARBA00022989"/>
    </source>
</evidence>
<dbReference type="GO" id="GO:0055085">
    <property type="term" value="P:transmembrane transport"/>
    <property type="evidence" value="ECO:0007669"/>
    <property type="project" value="InterPro"/>
</dbReference>
<evidence type="ECO:0000256" key="6">
    <source>
        <dbReference type="SAM" id="Phobius"/>
    </source>
</evidence>
<feature type="domain" description="STAS" evidence="7">
    <location>
        <begin position="133"/>
        <end position="205"/>
    </location>
</feature>
<evidence type="ECO:0000313" key="9">
    <source>
        <dbReference type="Proteomes" id="UP001381693"/>
    </source>
</evidence>
<evidence type="ECO:0000259" key="7">
    <source>
        <dbReference type="PROSITE" id="PS50801"/>
    </source>
</evidence>
<sequence length="275" mass="30475">MAASLSRSLIQEAVGGFTLLTTFISCCFIVLILLFVGPLFETVPNCVLSSIIVVALKGLLRQFSDMLHLWSISRVDALIWIATFGSTIIIDLDYGLLVGVIVSMLVLLARTQRPSTCLLGHIPDTDLYLDIAKYPHAVQSPGIRIFQFGGSLHFANVSYFREELLSKTGLASIFSLKAKRTAENGQKMKNADSTEENHIDSTPLSDDNPVHVIDEGDGIIDTYECITVDREEARMEKESTKVSDDITQEDIKNNKDHCKSLHSFHNQPLSTSQRT</sequence>
<evidence type="ECO:0000313" key="8">
    <source>
        <dbReference type="EMBL" id="KAK7071207.1"/>
    </source>
</evidence>
<evidence type="ECO:0000256" key="2">
    <source>
        <dbReference type="ARBA" id="ARBA00022692"/>
    </source>
</evidence>
<comment type="caution">
    <text evidence="8">The sequence shown here is derived from an EMBL/GenBank/DDBJ whole genome shotgun (WGS) entry which is preliminary data.</text>
</comment>
<dbReference type="InterPro" id="IPR036513">
    <property type="entry name" value="STAS_dom_sf"/>
</dbReference>
<organism evidence="8 9">
    <name type="scientific">Halocaridina rubra</name>
    <name type="common">Hawaiian red shrimp</name>
    <dbReference type="NCBI Taxonomy" id="373956"/>
    <lineage>
        <taxon>Eukaryota</taxon>
        <taxon>Metazoa</taxon>
        <taxon>Ecdysozoa</taxon>
        <taxon>Arthropoda</taxon>
        <taxon>Crustacea</taxon>
        <taxon>Multicrustacea</taxon>
        <taxon>Malacostraca</taxon>
        <taxon>Eumalacostraca</taxon>
        <taxon>Eucarida</taxon>
        <taxon>Decapoda</taxon>
        <taxon>Pleocyemata</taxon>
        <taxon>Caridea</taxon>
        <taxon>Atyoidea</taxon>
        <taxon>Atyidae</taxon>
        <taxon>Halocaridina</taxon>
    </lineage>
</organism>
<dbReference type="PROSITE" id="PS50801">
    <property type="entry name" value="STAS"/>
    <property type="match status" value="1"/>
</dbReference>
<gene>
    <name evidence="8" type="ORF">SK128_006614</name>
</gene>
<dbReference type="PROSITE" id="PS51257">
    <property type="entry name" value="PROKAR_LIPOPROTEIN"/>
    <property type="match status" value="1"/>
</dbReference>
<evidence type="ECO:0000256" key="5">
    <source>
        <dbReference type="SAM" id="MobiDB-lite"/>
    </source>
</evidence>